<proteinExistence type="predicted"/>
<accession>A0A3M7S710</accession>
<comment type="caution">
    <text evidence="1">The sequence shown here is derived from an EMBL/GenBank/DDBJ whole genome shotgun (WGS) entry which is preliminary data.</text>
</comment>
<dbReference type="AlphaFoldDB" id="A0A3M7S710"/>
<organism evidence="1 2">
    <name type="scientific">Brachionus plicatilis</name>
    <name type="common">Marine rotifer</name>
    <name type="synonym">Brachionus muelleri</name>
    <dbReference type="NCBI Taxonomy" id="10195"/>
    <lineage>
        <taxon>Eukaryota</taxon>
        <taxon>Metazoa</taxon>
        <taxon>Spiralia</taxon>
        <taxon>Gnathifera</taxon>
        <taxon>Rotifera</taxon>
        <taxon>Eurotatoria</taxon>
        <taxon>Monogononta</taxon>
        <taxon>Pseudotrocha</taxon>
        <taxon>Ploima</taxon>
        <taxon>Brachionidae</taxon>
        <taxon>Brachionus</taxon>
    </lineage>
</organism>
<reference evidence="1 2" key="1">
    <citation type="journal article" date="2018" name="Sci. Rep.">
        <title>Genomic signatures of local adaptation to the degree of environmental predictability in rotifers.</title>
        <authorList>
            <person name="Franch-Gras L."/>
            <person name="Hahn C."/>
            <person name="Garcia-Roger E.M."/>
            <person name="Carmona M.J."/>
            <person name="Serra M."/>
            <person name="Gomez A."/>
        </authorList>
    </citation>
    <scope>NUCLEOTIDE SEQUENCE [LARGE SCALE GENOMIC DNA]</scope>
    <source>
        <strain evidence="1">HYR1</strain>
    </source>
</reference>
<protein>
    <submittedName>
        <fullName evidence="1">Uncharacterized protein</fullName>
    </submittedName>
</protein>
<name>A0A3M7S710_BRAPC</name>
<keyword evidence="2" id="KW-1185">Reference proteome</keyword>
<dbReference type="Proteomes" id="UP000276133">
    <property type="component" value="Unassembled WGS sequence"/>
</dbReference>
<dbReference type="EMBL" id="REGN01001921">
    <property type="protein sequence ID" value="RNA31586.1"/>
    <property type="molecule type" value="Genomic_DNA"/>
</dbReference>
<gene>
    <name evidence="1" type="ORF">BpHYR1_010103</name>
</gene>
<evidence type="ECO:0000313" key="1">
    <source>
        <dbReference type="EMBL" id="RNA31586.1"/>
    </source>
</evidence>
<sequence>MSSLELVSSCSLFYYYYYYYNYYYYYYYIKAIQNKTSLIFNNSMFLNGSSGKIKIVCQYSNFTDTKYKWYLTFNLNQII</sequence>
<evidence type="ECO:0000313" key="2">
    <source>
        <dbReference type="Proteomes" id="UP000276133"/>
    </source>
</evidence>